<dbReference type="Proteomes" id="UP001140091">
    <property type="component" value="Unassembled WGS sequence"/>
</dbReference>
<feature type="transmembrane region" description="Helical" evidence="3">
    <location>
        <begin position="199"/>
        <end position="219"/>
    </location>
</feature>
<feature type="compositionally biased region" description="Polar residues" evidence="2">
    <location>
        <begin position="434"/>
        <end position="447"/>
    </location>
</feature>
<feature type="domain" description="Major facilitator superfamily (MFS) profile" evidence="4">
    <location>
        <begin position="46"/>
        <end position="496"/>
    </location>
</feature>
<keyword evidence="3" id="KW-1133">Transmembrane helix</keyword>
<dbReference type="CDD" id="cd17324">
    <property type="entry name" value="MFS_NepI_like"/>
    <property type="match status" value="1"/>
</dbReference>
<comment type="subcellular location">
    <subcellularLocation>
        <location evidence="1">Membrane</location>
        <topology evidence="1">Multi-pass membrane protein</topology>
    </subcellularLocation>
</comment>
<dbReference type="PROSITE" id="PS50850">
    <property type="entry name" value="MFS"/>
    <property type="match status" value="1"/>
</dbReference>
<protein>
    <recommendedName>
        <fullName evidence="4">Major facilitator superfamily (MFS) profile domain-containing protein</fullName>
    </recommendedName>
</protein>
<evidence type="ECO:0000259" key="4">
    <source>
        <dbReference type="PROSITE" id="PS50850"/>
    </source>
</evidence>
<feature type="region of interest" description="Disordered" evidence="2">
    <location>
        <begin position="426"/>
        <end position="477"/>
    </location>
</feature>
<feature type="transmembrane region" description="Helical" evidence="3">
    <location>
        <begin position="42"/>
        <end position="64"/>
    </location>
</feature>
<dbReference type="GO" id="GO:0022857">
    <property type="term" value="F:transmembrane transporter activity"/>
    <property type="evidence" value="ECO:0007669"/>
    <property type="project" value="InterPro"/>
</dbReference>
<feature type="transmembrane region" description="Helical" evidence="3">
    <location>
        <begin position="357"/>
        <end position="375"/>
    </location>
</feature>
<dbReference type="PANTHER" id="PTHR42910:SF1">
    <property type="entry name" value="MAJOR FACILITATOR SUPERFAMILY (MFS) PROFILE DOMAIN-CONTAINING PROTEIN"/>
    <property type="match status" value="1"/>
</dbReference>
<dbReference type="SUPFAM" id="SSF103473">
    <property type="entry name" value="MFS general substrate transporter"/>
    <property type="match status" value="2"/>
</dbReference>
<dbReference type="OrthoDB" id="2105912at2759"/>
<comment type="caution">
    <text evidence="5">The sequence shown here is derived from an EMBL/GenBank/DDBJ whole genome shotgun (WGS) entry which is preliminary data.</text>
</comment>
<feature type="transmembrane region" description="Helical" evidence="3">
    <location>
        <begin position="169"/>
        <end position="187"/>
    </location>
</feature>
<dbReference type="PANTHER" id="PTHR42910">
    <property type="entry name" value="TRANSPORTER SCO4007-RELATED"/>
    <property type="match status" value="1"/>
</dbReference>
<dbReference type="GO" id="GO:0016020">
    <property type="term" value="C:membrane"/>
    <property type="evidence" value="ECO:0007669"/>
    <property type="project" value="UniProtKB-SubCell"/>
</dbReference>
<keyword evidence="6" id="KW-1185">Reference proteome</keyword>
<organism evidence="5 6">
    <name type="scientific">Candolleomyces eurysporus</name>
    <dbReference type="NCBI Taxonomy" id="2828524"/>
    <lineage>
        <taxon>Eukaryota</taxon>
        <taxon>Fungi</taxon>
        <taxon>Dikarya</taxon>
        <taxon>Basidiomycota</taxon>
        <taxon>Agaricomycotina</taxon>
        <taxon>Agaricomycetes</taxon>
        <taxon>Agaricomycetidae</taxon>
        <taxon>Agaricales</taxon>
        <taxon>Agaricineae</taxon>
        <taxon>Psathyrellaceae</taxon>
        <taxon>Candolleomyces</taxon>
    </lineage>
</organism>
<sequence length="496" mass="54042">MRVQDTELDEKAAQAQIDTPRDLWLFPVPRYLRHDPNYPHHFGWVLNLAFGFATMFTAANLYYCQPILIQLSESFHVDYNAVSRIPTLVQAGYAAGLLLISPLGDLVRRRQLVIILQVLATTLTIGLAVTSDLVVFEVLTFIVGVVTVVPQILLPLAADLAPPARRGTVLSIILSGLLLGILVARLLSGIIAEYSSWRVVYYFAIGVQAFVLLGSYLMLPDYPSKNDHLNYWDIMWSMAKLTVTEPVLVQGCLINIASSACFSNFWVTLTFLLGGEPYNYSTLVIGLFGLVGMAGVALGPALGYLVDRLEAWYASLVSIILGTIFLSIQLGAGGINVAAVIIAAFGISPHARSRMNAVFILAFFIGQVMGTSVGTLVFVKYGWRACAALNVGWMGFQLLVLISRGPHCRQYTWVGYEGGFEWKRPKAQHHDVSPTPTEAESKASVTMTDAVGNGSADSQTPKEDTALSSSLHLEKKQGIETRLSPVIGSSKEKVNA</sequence>
<dbReference type="Gene3D" id="1.20.1250.20">
    <property type="entry name" value="MFS general substrate transporter like domains"/>
    <property type="match status" value="1"/>
</dbReference>
<gene>
    <name evidence="5" type="ORF">H1R20_g9225</name>
</gene>
<dbReference type="InterPro" id="IPR036259">
    <property type="entry name" value="MFS_trans_sf"/>
</dbReference>
<evidence type="ECO:0000313" key="5">
    <source>
        <dbReference type="EMBL" id="KAJ2927860.1"/>
    </source>
</evidence>
<keyword evidence="3" id="KW-0812">Transmembrane</keyword>
<proteinExistence type="predicted"/>
<keyword evidence="3" id="KW-0472">Membrane</keyword>
<dbReference type="Pfam" id="PF07690">
    <property type="entry name" value="MFS_1"/>
    <property type="match status" value="1"/>
</dbReference>
<accession>A0A9W8MDE0</accession>
<evidence type="ECO:0000256" key="2">
    <source>
        <dbReference type="SAM" id="MobiDB-lite"/>
    </source>
</evidence>
<feature type="transmembrane region" description="Helical" evidence="3">
    <location>
        <begin position="136"/>
        <end position="157"/>
    </location>
</feature>
<name>A0A9W8MDE0_9AGAR</name>
<feature type="non-terminal residue" evidence="5">
    <location>
        <position position="1"/>
    </location>
</feature>
<feature type="transmembrane region" description="Helical" evidence="3">
    <location>
        <begin position="280"/>
        <end position="306"/>
    </location>
</feature>
<dbReference type="AlphaFoldDB" id="A0A9W8MDE0"/>
<evidence type="ECO:0000256" key="3">
    <source>
        <dbReference type="SAM" id="Phobius"/>
    </source>
</evidence>
<reference evidence="5" key="1">
    <citation type="submission" date="2022-06" db="EMBL/GenBank/DDBJ databases">
        <title>Genome Sequence of Candolleomyces eurysporus.</title>
        <authorList>
            <person name="Buettner E."/>
        </authorList>
    </citation>
    <scope>NUCLEOTIDE SEQUENCE</scope>
    <source>
        <strain evidence="5">VTCC 930004</strain>
    </source>
</reference>
<dbReference type="InterPro" id="IPR011701">
    <property type="entry name" value="MFS"/>
</dbReference>
<feature type="transmembrane region" description="Helical" evidence="3">
    <location>
        <begin position="312"/>
        <end position="345"/>
    </location>
</feature>
<dbReference type="EMBL" id="JANBPK010000953">
    <property type="protein sequence ID" value="KAJ2927860.1"/>
    <property type="molecule type" value="Genomic_DNA"/>
</dbReference>
<dbReference type="InterPro" id="IPR020846">
    <property type="entry name" value="MFS_dom"/>
</dbReference>
<evidence type="ECO:0000313" key="6">
    <source>
        <dbReference type="Proteomes" id="UP001140091"/>
    </source>
</evidence>
<feature type="transmembrane region" description="Helical" evidence="3">
    <location>
        <begin position="247"/>
        <end position="273"/>
    </location>
</feature>
<feature type="transmembrane region" description="Helical" evidence="3">
    <location>
        <begin position="110"/>
        <end position="129"/>
    </location>
</feature>
<evidence type="ECO:0000256" key="1">
    <source>
        <dbReference type="ARBA" id="ARBA00004141"/>
    </source>
</evidence>